<dbReference type="AlphaFoldDB" id="A0A9W8PCV8"/>
<keyword evidence="3" id="KW-1185">Reference proteome</keyword>
<comment type="caution">
    <text evidence="2">The sequence shown here is derived from an EMBL/GenBank/DDBJ whole genome shotgun (WGS) entry which is preliminary data.</text>
</comment>
<evidence type="ECO:0000256" key="1">
    <source>
        <dbReference type="SAM" id="SignalP"/>
    </source>
</evidence>
<evidence type="ECO:0000313" key="2">
    <source>
        <dbReference type="EMBL" id="KAJ3751306.1"/>
    </source>
</evidence>
<dbReference type="Proteomes" id="UP001142393">
    <property type="component" value="Unassembled WGS sequence"/>
</dbReference>
<accession>A0A9W8PCV8</accession>
<name>A0A9W8PCV8_9AGAR</name>
<evidence type="ECO:0000313" key="3">
    <source>
        <dbReference type="Proteomes" id="UP001142393"/>
    </source>
</evidence>
<sequence length="312" mass="33511">MLSSSWIIATFFGFFAVLLSSLAVLALPTGPIIVPSSRDASSNDASKHFATDLERRFLSSRKVQAPICRNLTESDFNSLPGANKLKELATTTWGKGSKLKFNDKDEPGYPAQICAQQQVTIKFSGSPECHTTNATTQGELSGTTGTVAIAVAQGSTLTAQFTISSAASISLSDTYMASVSFPAIVDVMDASTVNVAITNTQTESFMTQHNDMTTMTLTMSATEGKTCTAIESVKSCTLQGVGELRLEAVGWAGFYYGDPVGDKTDKDKNKEKHYKWFLKIEDHLTLEERSSVVTFNGPITTNTHGGYKGTCS</sequence>
<feature type="signal peptide" evidence="1">
    <location>
        <begin position="1"/>
        <end position="26"/>
    </location>
</feature>
<feature type="chain" id="PRO_5040913529" evidence="1">
    <location>
        <begin position="27"/>
        <end position="312"/>
    </location>
</feature>
<keyword evidence="1" id="KW-0732">Signal</keyword>
<proteinExistence type="predicted"/>
<protein>
    <submittedName>
        <fullName evidence="2">Uncharacterized protein</fullName>
    </submittedName>
</protein>
<reference evidence="2 3" key="1">
    <citation type="journal article" date="2023" name="Proc. Natl. Acad. Sci. U.S.A.">
        <title>A global phylogenomic analysis of the shiitake genus Lentinula.</title>
        <authorList>
            <person name="Sierra-Patev S."/>
            <person name="Min B."/>
            <person name="Naranjo-Ortiz M."/>
            <person name="Looney B."/>
            <person name="Konkel Z."/>
            <person name="Slot J.C."/>
            <person name="Sakamoto Y."/>
            <person name="Steenwyk J.L."/>
            <person name="Rokas A."/>
            <person name="Carro J."/>
            <person name="Camarero S."/>
            <person name="Ferreira P."/>
            <person name="Molpeceres G."/>
            <person name="Ruiz-Duenas F.J."/>
            <person name="Serrano A."/>
            <person name="Henrissat B."/>
            <person name="Drula E."/>
            <person name="Hughes K.W."/>
            <person name="Mata J.L."/>
            <person name="Ishikawa N.K."/>
            <person name="Vargas-Isla R."/>
            <person name="Ushijima S."/>
            <person name="Smith C.A."/>
            <person name="Donoghue J."/>
            <person name="Ahrendt S."/>
            <person name="Andreopoulos W."/>
            <person name="He G."/>
            <person name="LaButti K."/>
            <person name="Lipzen A."/>
            <person name="Ng V."/>
            <person name="Riley R."/>
            <person name="Sandor L."/>
            <person name="Barry K."/>
            <person name="Martinez A.T."/>
            <person name="Xiao Y."/>
            <person name="Gibbons J.G."/>
            <person name="Terashima K."/>
            <person name="Grigoriev I.V."/>
            <person name="Hibbett D."/>
        </authorList>
    </citation>
    <scope>NUCLEOTIDE SEQUENCE [LARGE SCALE GENOMIC DNA]</scope>
    <source>
        <strain evidence="2 3">TFB7810</strain>
    </source>
</reference>
<dbReference type="EMBL" id="JANVFU010000001">
    <property type="protein sequence ID" value="KAJ3751306.1"/>
    <property type="molecule type" value="Genomic_DNA"/>
</dbReference>
<gene>
    <name evidence="2" type="ORF">DFH05DRAFT_179981</name>
</gene>
<organism evidence="2 3">
    <name type="scientific">Lentinula detonsa</name>
    <dbReference type="NCBI Taxonomy" id="2804962"/>
    <lineage>
        <taxon>Eukaryota</taxon>
        <taxon>Fungi</taxon>
        <taxon>Dikarya</taxon>
        <taxon>Basidiomycota</taxon>
        <taxon>Agaricomycotina</taxon>
        <taxon>Agaricomycetes</taxon>
        <taxon>Agaricomycetidae</taxon>
        <taxon>Agaricales</taxon>
        <taxon>Marasmiineae</taxon>
        <taxon>Omphalotaceae</taxon>
        <taxon>Lentinula</taxon>
    </lineage>
</organism>